<organism evidence="4 5">
    <name type="scientific">Cladophialophora bantiana (strain ATCC 10958 / CBS 173.52 / CDC B-1940 / NIH 8579)</name>
    <name type="common">Xylohypha bantiana</name>
    <dbReference type="NCBI Taxonomy" id="1442370"/>
    <lineage>
        <taxon>Eukaryota</taxon>
        <taxon>Fungi</taxon>
        <taxon>Dikarya</taxon>
        <taxon>Ascomycota</taxon>
        <taxon>Pezizomycotina</taxon>
        <taxon>Eurotiomycetes</taxon>
        <taxon>Chaetothyriomycetidae</taxon>
        <taxon>Chaetothyriales</taxon>
        <taxon>Herpotrichiellaceae</taxon>
        <taxon>Cladophialophora</taxon>
    </lineage>
</organism>
<dbReference type="HOGENOM" id="CLU_059771_0_0_1"/>
<dbReference type="OrthoDB" id="9995306at2759"/>
<evidence type="ECO:0000256" key="2">
    <source>
        <dbReference type="ARBA" id="ARBA00008837"/>
    </source>
</evidence>
<sequence>MPPVIPPPLAQYIHSSLFSPCPHSQTLITSVLSTPSPWLVLRFIYAALYGVEDGARGDGSDAGSRHEKMTTMTPPLPVVFASFLRPLTLWVEMGKKLGLDIPSLLRSRKMFYVDGLSYGSPPPVSVLGGGGEGADLALATTRLKSLALNDVQDALSAALKSVSTTMSSSASISRPPSGTPTPRMPTALTSSTQSPKAAKPFVLLDGIDFLVACQPFLSTLSVQAFLSSLRIQSDVLLLACNADPPLLHRATPTSEGTLLERNHAHLVTAMAHQSRWVLQLRGLDTGSAKDVSGVIRASKGGCYEGNEDGFDESSHSRAGNVDELDDAEWLYQLKGDGSARVWGRGE</sequence>
<dbReference type="Proteomes" id="UP000053789">
    <property type="component" value="Unassembled WGS sequence"/>
</dbReference>
<dbReference type="Gene3D" id="3.40.50.300">
    <property type="entry name" value="P-loop containing nucleotide triphosphate hydrolases"/>
    <property type="match status" value="1"/>
</dbReference>
<comment type="similarity">
    <text evidence="2">Belongs to the ELP6 family.</text>
</comment>
<evidence type="ECO:0000313" key="5">
    <source>
        <dbReference type="Proteomes" id="UP000053789"/>
    </source>
</evidence>
<dbReference type="UniPathway" id="UPA00988"/>
<evidence type="ECO:0000256" key="3">
    <source>
        <dbReference type="SAM" id="MobiDB-lite"/>
    </source>
</evidence>
<evidence type="ECO:0000313" key="4">
    <source>
        <dbReference type="EMBL" id="KIW90342.1"/>
    </source>
</evidence>
<name>A0A0D2FUX0_CLAB1</name>
<feature type="compositionally biased region" description="Low complexity" evidence="3">
    <location>
        <begin position="167"/>
        <end position="176"/>
    </location>
</feature>
<gene>
    <name evidence="4" type="ORF">Z519_08986</name>
</gene>
<dbReference type="InterPro" id="IPR018627">
    <property type="entry name" value="ELP6"/>
</dbReference>
<dbReference type="GeneID" id="27701914"/>
<dbReference type="AlphaFoldDB" id="A0A0D2FUX0"/>
<dbReference type="VEuPathDB" id="FungiDB:Z519_08986"/>
<dbReference type="GO" id="GO:0033588">
    <property type="term" value="C:elongator holoenzyme complex"/>
    <property type="evidence" value="ECO:0007669"/>
    <property type="project" value="InterPro"/>
</dbReference>
<dbReference type="PANTHER" id="PTHR16184">
    <property type="entry name" value="ELONGATOR COMPLEX PROTEIN 6"/>
    <property type="match status" value="1"/>
</dbReference>
<dbReference type="PANTHER" id="PTHR16184:SF6">
    <property type="entry name" value="ELONGATOR COMPLEX PROTEIN 6"/>
    <property type="match status" value="1"/>
</dbReference>
<dbReference type="EMBL" id="KN846993">
    <property type="protein sequence ID" value="KIW90342.1"/>
    <property type="molecule type" value="Genomic_DNA"/>
</dbReference>
<evidence type="ECO:0008006" key="6">
    <source>
        <dbReference type="Google" id="ProtNLM"/>
    </source>
</evidence>
<reference evidence="4" key="1">
    <citation type="submission" date="2015-01" db="EMBL/GenBank/DDBJ databases">
        <title>The Genome Sequence of Cladophialophora bantiana CBS 173.52.</title>
        <authorList>
            <consortium name="The Broad Institute Genomics Platform"/>
            <person name="Cuomo C."/>
            <person name="de Hoog S."/>
            <person name="Gorbushina A."/>
            <person name="Stielow B."/>
            <person name="Teixiera M."/>
            <person name="Abouelleil A."/>
            <person name="Chapman S.B."/>
            <person name="Priest M."/>
            <person name="Young S.K."/>
            <person name="Wortman J."/>
            <person name="Nusbaum C."/>
            <person name="Birren B."/>
        </authorList>
    </citation>
    <scope>NUCLEOTIDE SEQUENCE [LARGE SCALE GENOMIC DNA]</scope>
    <source>
        <strain evidence="4">CBS 173.52</strain>
    </source>
</reference>
<accession>A0A0D2FUX0</accession>
<proteinExistence type="inferred from homology"/>
<dbReference type="GO" id="GO:0002098">
    <property type="term" value="P:tRNA wobble uridine modification"/>
    <property type="evidence" value="ECO:0007669"/>
    <property type="project" value="InterPro"/>
</dbReference>
<dbReference type="RefSeq" id="XP_016617011.1">
    <property type="nucleotide sequence ID" value="XM_016766713.1"/>
</dbReference>
<feature type="region of interest" description="Disordered" evidence="3">
    <location>
        <begin position="167"/>
        <end position="193"/>
    </location>
</feature>
<dbReference type="InterPro" id="IPR027417">
    <property type="entry name" value="P-loop_NTPase"/>
</dbReference>
<evidence type="ECO:0000256" key="1">
    <source>
        <dbReference type="ARBA" id="ARBA00005043"/>
    </source>
</evidence>
<comment type="pathway">
    <text evidence="1">tRNA modification; 5-methoxycarbonylmethyl-2-thiouridine-tRNA biosynthesis.</text>
</comment>
<keyword evidence="5" id="KW-1185">Reference proteome</keyword>
<protein>
    <recommendedName>
        <fullName evidence="6">Elongator complex protein 5</fullName>
    </recommendedName>
</protein>